<dbReference type="EMBL" id="NJHN03000028">
    <property type="protein sequence ID" value="KAH9424629.1"/>
    <property type="molecule type" value="Genomic_DNA"/>
</dbReference>
<evidence type="ECO:0000313" key="2">
    <source>
        <dbReference type="Proteomes" id="UP000887458"/>
    </source>
</evidence>
<proteinExistence type="predicted"/>
<accession>A0ABQ8JPT7</accession>
<sequence>MVNKISTLNIGLCFSSRVKLKSNVAIGCIVLVRTILCREAHNDSIVFKQERIISIRSRFLIKRDEIKRGTASECFTINLFTRSTRLLFR</sequence>
<keyword evidence="2" id="KW-1185">Reference proteome</keyword>
<protein>
    <submittedName>
        <fullName evidence="1">Uncharacterized protein</fullName>
    </submittedName>
</protein>
<reference evidence="1 2" key="2">
    <citation type="journal article" date="2022" name="Mol. Biol. Evol.">
        <title>Comparative Genomics Reveals Insights into the Divergent Evolution of Astigmatic Mites and Household Pest Adaptations.</title>
        <authorList>
            <person name="Xiong Q."/>
            <person name="Wan A.T."/>
            <person name="Liu X."/>
            <person name="Fung C.S."/>
            <person name="Xiao X."/>
            <person name="Malainual N."/>
            <person name="Hou J."/>
            <person name="Wang L."/>
            <person name="Wang M."/>
            <person name="Yang K.Y."/>
            <person name="Cui Y."/>
            <person name="Leung E.L."/>
            <person name="Nong W."/>
            <person name="Shin S.K."/>
            <person name="Au S.W."/>
            <person name="Jeong K.Y."/>
            <person name="Chew F.T."/>
            <person name="Hui J.H."/>
            <person name="Leung T.F."/>
            <person name="Tungtrongchitr A."/>
            <person name="Zhong N."/>
            <person name="Liu Z."/>
            <person name="Tsui S.K."/>
        </authorList>
    </citation>
    <scope>NUCLEOTIDE SEQUENCE [LARGE SCALE GENOMIC DNA]</scope>
    <source>
        <strain evidence="1">Derp</strain>
    </source>
</reference>
<organism evidence="1 2">
    <name type="scientific">Dermatophagoides pteronyssinus</name>
    <name type="common">European house dust mite</name>
    <dbReference type="NCBI Taxonomy" id="6956"/>
    <lineage>
        <taxon>Eukaryota</taxon>
        <taxon>Metazoa</taxon>
        <taxon>Ecdysozoa</taxon>
        <taxon>Arthropoda</taxon>
        <taxon>Chelicerata</taxon>
        <taxon>Arachnida</taxon>
        <taxon>Acari</taxon>
        <taxon>Acariformes</taxon>
        <taxon>Sarcoptiformes</taxon>
        <taxon>Astigmata</taxon>
        <taxon>Psoroptidia</taxon>
        <taxon>Analgoidea</taxon>
        <taxon>Pyroglyphidae</taxon>
        <taxon>Dermatophagoidinae</taxon>
        <taxon>Dermatophagoides</taxon>
    </lineage>
</organism>
<reference evidence="1 2" key="1">
    <citation type="journal article" date="2018" name="J. Allergy Clin. Immunol.">
        <title>High-quality assembly of Dermatophagoides pteronyssinus genome and transcriptome reveals a wide range of novel allergens.</title>
        <authorList>
            <person name="Liu X.Y."/>
            <person name="Yang K.Y."/>
            <person name="Wang M.Q."/>
            <person name="Kwok J.S."/>
            <person name="Zeng X."/>
            <person name="Yang Z."/>
            <person name="Xiao X.J."/>
            <person name="Lau C.P."/>
            <person name="Li Y."/>
            <person name="Huang Z.M."/>
            <person name="Ba J.G."/>
            <person name="Yim A.K."/>
            <person name="Ouyang C.Y."/>
            <person name="Ngai S.M."/>
            <person name="Chan T.F."/>
            <person name="Leung E.L."/>
            <person name="Liu L."/>
            <person name="Liu Z.G."/>
            <person name="Tsui S.K."/>
        </authorList>
    </citation>
    <scope>NUCLEOTIDE SEQUENCE [LARGE SCALE GENOMIC DNA]</scope>
    <source>
        <strain evidence="1">Derp</strain>
    </source>
</reference>
<dbReference type="Proteomes" id="UP000887458">
    <property type="component" value="Unassembled WGS sequence"/>
</dbReference>
<comment type="caution">
    <text evidence="1">The sequence shown here is derived from an EMBL/GenBank/DDBJ whole genome shotgun (WGS) entry which is preliminary data.</text>
</comment>
<evidence type="ECO:0000313" key="1">
    <source>
        <dbReference type="EMBL" id="KAH9424629.1"/>
    </source>
</evidence>
<gene>
    <name evidence="1" type="ORF">DERP_013051</name>
</gene>
<name>A0ABQ8JPT7_DERPT</name>